<dbReference type="Gene3D" id="3.30.1330.30">
    <property type="match status" value="1"/>
</dbReference>
<dbReference type="RefSeq" id="WP_192533245.1">
    <property type="nucleotide sequence ID" value="NZ_JACZHT010000001.1"/>
</dbReference>
<dbReference type="Proteomes" id="UP000631034">
    <property type="component" value="Unassembled WGS sequence"/>
</dbReference>
<dbReference type="Gene3D" id="3.30.1230.10">
    <property type="entry name" value="YlxR-like"/>
    <property type="match status" value="1"/>
</dbReference>
<comment type="caution">
    <text evidence="3">The sequence shown here is derived from an EMBL/GenBank/DDBJ whole genome shotgun (WGS) entry which is preliminary data.</text>
</comment>
<name>A0A8J6YNU1_9PROT</name>
<dbReference type="SUPFAM" id="SSF64376">
    <property type="entry name" value="YlxR-like"/>
    <property type="match status" value="1"/>
</dbReference>
<accession>A0A8J6YNU1</accession>
<reference evidence="3" key="1">
    <citation type="submission" date="2020-10" db="EMBL/GenBank/DDBJ databases">
        <title>Genome sequence of the unusual species of purple photosynthetic bacteria, Phaeovibrio sulfidiphilus DSM 23193, type strain.</title>
        <authorList>
            <person name="Kyndt J.A."/>
            <person name="Meyer T.E."/>
        </authorList>
    </citation>
    <scope>NUCLEOTIDE SEQUENCE</scope>
    <source>
        <strain evidence="3">DSM 23193</strain>
    </source>
</reference>
<feature type="region of interest" description="Disordered" evidence="1">
    <location>
        <begin position="1"/>
        <end position="33"/>
    </location>
</feature>
<organism evidence="3 4">
    <name type="scientific">Phaeovibrio sulfidiphilus</name>
    <dbReference type="NCBI Taxonomy" id="1220600"/>
    <lineage>
        <taxon>Bacteria</taxon>
        <taxon>Pseudomonadati</taxon>
        <taxon>Pseudomonadota</taxon>
        <taxon>Alphaproteobacteria</taxon>
        <taxon>Rhodospirillales</taxon>
        <taxon>Rhodospirillaceae</taxon>
        <taxon>Phaeovibrio</taxon>
    </lineage>
</organism>
<feature type="compositionally biased region" description="Pro residues" evidence="1">
    <location>
        <begin position="1"/>
        <end position="10"/>
    </location>
</feature>
<dbReference type="NCBIfam" id="NF006622">
    <property type="entry name" value="PRK09190.1"/>
    <property type="match status" value="1"/>
</dbReference>
<dbReference type="SUPFAM" id="SSF55315">
    <property type="entry name" value="L30e-like"/>
    <property type="match status" value="1"/>
</dbReference>
<evidence type="ECO:0000256" key="1">
    <source>
        <dbReference type="SAM" id="MobiDB-lite"/>
    </source>
</evidence>
<dbReference type="PANTHER" id="PTHR34215:SF1">
    <property type="entry name" value="YLXR DOMAIN-CONTAINING PROTEIN"/>
    <property type="match status" value="1"/>
</dbReference>
<evidence type="ECO:0000313" key="4">
    <source>
        <dbReference type="Proteomes" id="UP000631034"/>
    </source>
</evidence>
<proteinExistence type="predicted"/>
<dbReference type="InterPro" id="IPR037465">
    <property type="entry name" value="YlxR"/>
</dbReference>
<sequence>MPPIDSPLPAGPAEDSGEPDLSTPEPDGPSRRCILSRSVRPKEAMLRFVVSPDRVVTPDVDGRLPGRGFWLSPAPDVIETARRKGVFPKAARCSLTVPEDLAERVDALLEERCLRLVGLARKAGQAVVGYEKVRGVLQKGGAAFVIEAFDAAENARKKLNAAQFGVPVFRPLDREALARAFARDNAVHAAVMPGGLASGLAIDLERLSRMRGRISPENALEKAVSDLRRPGVRVPRPGRREAET</sequence>
<evidence type="ECO:0000259" key="2">
    <source>
        <dbReference type="Pfam" id="PF04296"/>
    </source>
</evidence>
<dbReference type="InterPro" id="IPR007393">
    <property type="entry name" value="YlxR_dom"/>
</dbReference>
<dbReference type="PANTHER" id="PTHR34215">
    <property type="entry name" value="BLL0784 PROTEIN"/>
    <property type="match status" value="1"/>
</dbReference>
<dbReference type="EMBL" id="JACZHT010000001">
    <property type="protein sequence ID" value="MBE1236382.1"/>
    <property type="molecule type" value="Genomic_DNA"/>
</dbReference>
<protein>
    <submittedName>
        <fullName evidence="3">RNA-binding protein</fullName>
    </submittedName>
</protein>
<dbReference type="InterPro" id="IPR029064">
    <property type="entry name" value="Ribosomal_eL30-like_sf"/>
</dbReference>
<evidence type="ECO:0000313" key="3">
    <source>
        <dbReference type="EMBL" id="MBE1236382.1"/>
    </source>
</evidence>
<dbReference type="Pfam" id="PF04296">
    <property type="entry name" value="YlxR"/>
    <property type="match status" value="1"/>
</dbReference>
<feature type="domain" description="YlxR" evidence="2">
    <location>
        <begin position="31"/>
        <end position="105"/>
    </location>
</feature>
<gene>
    <name evidence="3" type="ORF">IHV25_01770</name>
</gene>
<dbReference type="InterPro" id="IPR035931">
    <property type="entry name" value="YlxR-like_sf"/>
</dbReference>
<keyword evidence="4" id="KW-1185">Reference proteome</keyword>
<dbReference type="AlphaFoldDB" id="A0A8J6YNU1"/>